<dbReference type="EMBL" id="CAJNOV010018592">
    <property type="protein sequence ID" value="CAF1622114.1"/>
    <property type="molecule type" value="Genomic_DNA"/>
</dbReference>
<comment type="caution">
    <text evidence="1">The sequence shown here is derived from an EMBL/GenBank/DDBJ whole genome shotgun (WGS) entry which is preliminary data.</text>
</comment>
<dbReference type="EMBL" id="CAJOBH010246505">
    <property type="protein sequence ID" value="CAF5126392.1"/>
    <property type="molecule type" value="Genomic_DNA"/>
</dbReference>
<sequence>MTINEFKNIYASIAGLTWNFNAHEECILLIFDTNSNGILKFDEFLMYYRLLQSNVSPVQRWSYVLNNYSMSQPRHISAQEAQLLLNNMQRFCNFPVQDTYFVTAWSQLGEDNNGYVSASLFIQAVIPLIPPAYIW</sequence>
<organism evidence="1 3">
    <name type="scientific">Rotaria magnacalcarata</name>
    <dbReference type="NCBI Taxonomy" id="392030"/>
    <lineage>
        <taxon>Eukaryota</taxon>
        <taxon>Metazoa</taxon>
        <taxon>Spiralia</taxon>
        <taxon>Gnathifera</taxon>
        <taxon>Rotifera</taxon>
        <taxon>Eurotatoria</taxon>
        <taxon>Bdelloidea</taxon>
        <taxon>Philodinida</taxon>
        <taxon>Philodinidae</taxon>
        <taxon>Rotaria</taxon>
    </lineage>
</organism>
<accession>A0A816CFK7</accession>
<reference evidence="1" key="1">
    <citation type="submission" date="2021-02" db="EMBL/GenBank/DDBJ databases">
        <authorList>
            <person name="Nowell W R."/>
        </authorList>
    </citation>
    <scope>NUCLEOTIDE SEQUENCE</scope>
</reference>
<gene>
    <name evidence="2" type="ORF">BYL167_LOCUS67851</name>
    <name evidence="1" type="ORF">CJN711_LOCUS38111</name>
</gene>
<evidence type="ECO:0000313" key="1">
    <source>
        <dbReference type="EMBL" id="CAF1622114.1"/>
    </source>
</evidence>
<evidence type="ECO:0008006" key="4">
    <source>
        <dbReference type="Google" id="ProtNLM"/>
    </source>
</evidence>
<dbReference type="AlphaFoldDB" id="A0A816CFK7"/>
<proteinExistence type="predicted"/>
<dbReference type="Gene3D" id="1.10.238.10">
    <property type="entry name" value="EF-hand"/>
    <property type="match status" value="1"/>
</dbReference>
<name>A0A816CFK7_9BILA</name>
<dbReference type="SUPFAM" id="SSF47473">
    <property type="entry name" value="EF-hand"/>
    <property type="match status" value="1"/>
</dbReference>
<protein>
    <recommendedName>
        <fullName evidence="4">EF-hand domain-containing protein</fullName>
    </recommendedName>
</protein>
<dbReference type="Proteomes" id="UP000681967">
    <property type="component" value="Unassembled WGS sequence"/>
</dbReference>
<dbReference type="InterPro" id="IPR011992">
    <property type="entry name" value="EF-hand-dom_pair"/>
</dbReference>
<evidence type="ECO:0000313" key="2">
    <source>
        <dbReference type="EMBL" id="CAF5126392.1"/>
    </source>
</evidence>
<dbReference type="Proteomes" id="UP000663855">
    <property type="component" value="Unassembled WGS sequence"/>
</dbReference>
<evidence type="ECO:0000313" key="3">
    <source>
        <dbReference type="Proteomes" id="UP000663855"/>
    </source>
</evidence>